<evidence type="ECO:0000313" key="1">
    <source>
        <dbReference type="EMBL" id="AIF83998.1"/>
    </source>
</evidence>
<evidence type="ECO:0000313" key="2">
    <source>
        <dbReference type="Proteomes" id="UP000028194"/>
    </source>
</evidence>
<dbReference type="KEGG" id="nev:NTE_01939"/>
<reference evidence="1 2" key="1">
    <citation type="journal article" date="2014" name="PLoS ONE">
        <title>Genome Sequence of Candidatus Nitrososphaera evergladensis from Group I.1b Enriched from Everglades Soil Reveals Novel Genomic Features of the Ammonia-Oxidizing Archaea.</title>
        <authorList>
            <person name="Zhalnina K.V."/>
            <person name="Dias R."/>
            <person name="Leonard M.T."/>
            <person name="Dorr de Quadros P."/>
            <person name="Camargo F.A."/>
            <person name="Drew J.C."/>
            <person name="Farmerie W.G."/>
            <person name="Daroub S.H."/>
            <person name="Triplett E.W."/>
        </authorList>
    </citation>
    <scope>NUCLEOTIDE SEQUENCE [LARGE SCALE GENOMIC DNA]</scope>
    <source>
        <strain evidence="1 2">SR1</strain>
    </source>
</reference>
<accession>A0A075MS58</accession>
<dbReference type="HOGENOM" id="CLU_2284914_0_0_2"/>
<dbReference type="EMBL" id="CP007174">
    <property type="protein sequence ID" value="AIF83998.1"/>
    <property type="molecule type" value="Genomic_DNA"/>
</dbReference>
<sequence length="101" mass="11746">MKCNKCTGHRSNGIAEFVFRCHVRGSKMHARYLAIRCNPEIEVKISLVCVGEFDELHFKHTFITAHNAQSGARGEQFYQECIEIIRLRTDVYNDFRSPIQQ</sequence>
<protein>
    <submittedName>
        <fullName evidence="1">Uncharacterized protein</fullName>
    </submittedName>
</protein>
<gene>
    <name evidence="1" type="ORF">NTE_01939</name>
</gene>
<name>A0A075MS58_9ARCH</name>
<proteinExistence type="predicted"/>
<keyword evidence="2" id="KW-1185">Reference proteome</keyword>
<dbReference type="Proteomes" id="UP000028194">
    <property type="component" value="Chromosome"/>
</dbReference>
<organism evidence="1 2">
    <name type="scientific">Candidatus Nitrososphaera evergladensis SR1</name>
    <dbReference type="NCBI Taxonomy" id="1459636"/>
    <lineage>
        <taxon>Archaea</taxon>
        <taxon>Nitrososphaerota</taxon>
        <taxon>Nitrososphaeria</taxon>
        <taxon>Nitrososphaerales</taxon>
        <taxon>Nitrososphaeraceae</taxon>
        <taxon>Nitrososphaera</taxon>
    </lineage>
</organism>
<dbReference type="AlphaFoldDB" id="A0A075MS58"/>